<dbReference type="AlphaFoldDB" id="N0ABW0"/>
<protein>
    <submittedName>
        <fullName evidence="2">GIY-YIG endonuclease family protein</fullName>
    </submittedName>
</protein>
<accession>N0ABW0</accession>
<dbReference type="InterPro" id="IPR000305">
    <property type="entry name" value="GIY-YIG_endonuc"/>
</dbReference>
<reference evidence="2" key="1">
    <citation type="submission" date="2012-12" db="EMBL/GenBank/DDBJ databases">
        <authorList>
            <person name="Pakala S."/>
            <person name="Fedorova N."/>
            <person name="Joardar V."/>
            <person name="Shabalina S."/>
            <person name="Hostetler J."/>
            <person name="Pakala S."/>
            <person name="Zafar N."/>
            <person name="Nierman W."/>
            <person name="Cubeta M."/>
        </authorList>
    </citation>
    <scope>NUCLEOTIDE SEQUENCE</scope>
    <source>
        <strain evidence="2">AG3 Rhs1AP</strain>
    </source>
</reference>
<reference evidence="2" key="2">
    <citation type="journal article" date="2014" name="FEMS Microbiol. Lett.">
        <title>Mobile elements and mitochondrial genome expansion in the soil fungus and potato pathogen Rhizoctonia solani AG-3.</title>
        <authorList>
            <person name="Losada L."/>
            <person name="Pakala S.B."/>
            <person name="Fedorova N.D."/>
            <person name="Joardar V."/>
            <person name="Shabalina S.A."/>
            <person name="Hostetler J."/>
            <person name="Pakala S.M."/>
            <person name="Zafar N."/>
            <person name="Thomas E."/>
            <person name="Rodriguez-Carres M."/>
            <person name="Dean R."/>
            <person name="Vilgalys R."/>
            <person name="Nierman W.C."/>
            <person name="Cubeta M.A."/>
        </authorList>
    </citation>
    <scope>NUCLEOTIDE SEQUENCE</scope>
    <source>
        <strain evidence="2">AG3 Rhs1AP</strain>
    </source>
</reference>
<dbReference type="SUPFAM" id="SSF82771">
    <property type="entry name" value="GIY-YIG endonuclease"/>
    <property type="match status" value="1"/>
</dbReference>
<dbReference type="GeneID" id="16029547"/>
<name>N0ABW0_9AGAM</name>
<feature type="domain" description="GIY-YIG" evidence="1">
    <location>
        <begin position="132"/>
        <end position="228"/>
    </location>
</feature>
<evidence type="ECO:0000313" key="2">
    <source>
        <dbReference type="EMBL" id="AGK45420.1"/>
    </source>
</evidence>
<dbReference type="InterPro" id="IPR006350">
    <property type="entry name" value="Intron_endoG1"/>
</dbReference>
<dbReference type="InterPro" id="IPR035901">
    <property type="entry name" value="GIY-YIG_endonuc_sf"/>
</dbReference>
<organism evidence="2">
    <name type="scientific">Rhizoctonia solani</name>
    <dbReference type="NCBI Taxonomy" id="456999"/>
    <lineage>
        <taxon>Eukaryota</taxon>
        <taxon>Fungi</taxon>
        <taxon>Dikarya</taxon>
        <taxon>Basidiomycota</taxon>
        <taxon>Agaricomycotina</taxon>
        <taxon>Agaricomycetes</taxon>
        <taxon>Cantharellales</taxon>
        <taxon>Ceratobasidiaceae</taxon>
        <taxon>Rhizoctonia</taxon>
    </lineage>
</organism>
<proteinExistence type="predicted"/>
<evidence type="ECO:0000259" key="1">
    <source>
        <dbReference type="PROSITE" id="PS50164"/>
    </source>
</evidence>
<keyword evidence="2" id="KW-0378">Hydrolase</keyword>
<sequence>MVETLKDLLNCLQSDPSSSLIVNPIYMASSLIGEDPKTSHFKLVREKDKGQDTDNPHILAKRHIESCAPTDVNVVNKILSLSSAPITKEELDILTSCKKIEVKLPLKITNKSILEQFGWTVENPYPGDGDPKLAGIYVFLNMVTGERYVGSSVDLLARIRRYFNSSVLSNEKRLISKSFLEYGIENFSLEICAIDPLLFGEGFDLRAGDLCLALEQHFILTNNPTLNTVKVAGSPPGGPMPESTKLSIRKSNGRPVFVFNHDKTVLLFVAESANSFMKEFNLCRQTFFKYLASEKALFGLFIFSNDILPGVTTKLMDSSELLNALIEGKSAMFPDMKSNQKISVMLIDIESKKEFNFDSLRSASKFTKTFDSNKLRYIGMDKLTKMNSGDSYKGWILNR</sequence>
<dbReference type="EMBL" id="KC352446">
    <property type="protein sequence ID" value="AGK45420.1"/>
    <property type="molecule type" value="Genomic_DNA"/>
</dbReference>
<gene>
    <name evidence="2" type="ORF">RSOL_m01040</name>
</gene>
<dbReference type="Gene3D" id="3.40.1440.10">
    <property type="entry name" value="GIY-YIG endonuclease"/>
    <property type="match status" value="1"/>
</dbReference>
<keyword evidence="2" id="KW-0496">Mitochondrion</keyword>
<keyword evidence="2" id="KW-0540">Nuclease</keyword>
<geneLocation type="mitochondrion" evidence="2"/>
<keyword evidence="2" id="KW-0255">Endonuclease</keyword>
<dbReference type="NCBIfam" id="TIGR01453">
    <property type="entry name" value="grpIintron_endo"/>
    <property type="match status" value="1"/>
</dbReference>
<dbReference type="CDD" id="cd10445">
    <property type="entry name" value="GIY-YIG_bI1_like"/>
    <property type="match status" value="1"/>
</dbReference>
<dbReference type="RefSeq" id="YP_008082043.1">
    <property type="nucleotide sequence ID" value="NC_021436.1"/>
</dbReference>
<dbReference type="PROSITE" id="PS50164">
    <property type="entry name" value="GIY_YIG"/>
    <property type="match status" value="1"/>
</dbReference>
<dbReference type="SMART" id="SM00465">
    <property type="entry name" value="GIYc"/>
    <property type="match status" value="1"/>
</dbReference>
<dbReference type="GO" id="GO:0004519">
    <property type="term" value="F:endonuclease activity"/>
    <property type="evidence" value="ECO:0007669"/>
    <property type="project" value="UniProtKB-KW"/>
</dbReference>